<dbReference type="Proteomes" id="UP001066276">
    <property type="component" value="Chromosome 2_1"/>
</dbReference>
<comment type="caution">
    <text evidence="2">The sequence shown here is derived from an EMBL/GenBank/DDBJ whole genome shotgun (WGS) entry which is preliminary data.</text>
</comment>
<feature type="region of interest" description="Disordered" evidence="1">
    <location>
        <begin position="31"/>
        <end position="50"/>
    </location>
</feature>
<dbReference type="EMBL" id="JANPWB010000003">
    <property type="protein sequence ID" value="KAJ1202616.1"/>
    <property type="molecule type" value="Genomic_DNA"/>
</dbReference>
<gene>
    <name evidence="2" type="ORF">NDU88_006413</name>
</gene>
<accession>A0AAV7VQF7</accession>
<keyword evidence="3" id="KW-1185">Reference proteome</keyword>
<protein>
    <submittedName>
        <fullName evidence="2">Uncharacterized protein</fullName>
    </submittedName>
</protein>
<evidence type="ECO:0000313" key="2">
    <source>
        <dbReference type="EMBL" id="KAJ1202616.1"/>
    </source>
</evidence>
<dbReference type="AlphaFoldDB" id="A0AAV7VQF7"/>
<evidence type="ECO:0000256" key="1">
    <source>
        <dbReference type="SAM" id="MobiDB-lite"/>
    </source>
</evidence>
<name>A0AAV7VQF7_PLEWA</name>
<proteinExistence type="predicted"/>
<evidence type="ECO:0000313" key="3">
    <source>
        <dbReference type="Proteomes" id="UP001066276"/>
    </source>
</evidence>
<organism evidence="2 3">
    <name type="scientific">Pleurodeles waltl</name>
    <name type="common">Iberian ribbed newt</name>
    <dbReference type="NCBI Taxonomy" id="8319"/>
    <lineage>
        <taxon>Eukaryota</taxon>
        <taxon>Metazoa</taxon>
        <taxon>Chordata</taxon>
        <taxon>Craniata</taxon>
        <taxon>Vertebrata</taxon>
        <taxon>Euteleostomi</taxon>
        <taxon>Amphibia</taxon>
        <taxon>Batrachia</taxon>
        <taxon>Caudata</taxon>
        <taxon>Salamandroidea</taxon>
        <taxon>Salamandridae</taxon>
        <taxon>Pleurodelinae</taxon>
        <taxon>Pleurodeles</taxon>
    </lineage>
</organism>
<sequence length="68" mass="6932">MPPGPGATLNRSRPGAPLHCLPGTPIRGPAAGCSTAPGHAPRARRHSSSPLACSVGFKDVYDSPHHSL</sequence>
<reference evidence="2" key="1">
    <citation type="journal article" date="2022" name="bioRxiv">
        <title>Sequencing and chromosome-scale assembly of the giantPleurodeles waltlgenome.</title>
        <authorList>
            <person name="Brown T."/>
            <person name="Elewa A."/>
            <person name="Iarovenko S."/>
            <person name="Subramanian E."/>
            <person name="Araus A.J."/>
            <person name="Petzold A."/>
            <person name="Susuki M."/>
            <person name="Suzuki K.-i.T."/>
            <person name="Hayashi T."/>
            <person name="Toyoda A."/>
            <person name="Oliveira C."/>
            <person name="Osipova E."/>
            <person name="Leigh N.D."/>
            <person name="Simon A."/>
            <person name="Yun M.H."/>
        </authorList>
    </citation>
    <scope>NUCLEOTIDE SEQUENCE</scope>
    <source>
        <strain evidence="2">20211129_DDA</strain>
        <tissue evidence="2">Liver</tissue>
    </source>
</reference>
<feature type="region of interest" description="Disordered" evidence="1">
    <location>
        <begin position="1"/>
        <end position="23"/>
    </location>
</feature>